<comment type="similarity">
    <text evidence="1 2">Belongs to the pirin family.</text>
</comment>
<dbReference type="SUPFAM" id="SSF51182">
    <property type="entry name" value="RmlC-like cupins"/>
    <property type="match status" value="1"/>
</dbReference>
<dbReference type="AlphaFoldDB" id="A0A6A5C1F4"/>
<dbReference type="VEuPathDB" id="AmoebaDB:NfTy_035300"/>
<dbReference type="InterPro" id="IPR011051">
    <property type="entry name" value="RmlC_Cupin_sf"/>
</dbReference>
<accession>A0A6A5C1F4</accession>
<dbReference type="PANTHER" id="PTHR43212:SF3">
    <property type="entry name" value="QUERCETIN 2,3-DIOXYGENASE"/>
    <property type="match status" value="1"/>
</dbReference>
<dbReference type="InterPro" id="IPR014710">
    <property type="entry name" value="RmlC-like_jellyroll"/>
</dbReference>
<evidence type="ECO:0000313" key="4">
    <source>
        <dbReference type="EMBL" id="KAF0980602.1"/>
    </source>
</evidence>
<dbReference type="InterPro" id="IPR012093">
    <property type="entry name" value="Pirin"/>
</dbReference>
<sequence>MNSPTNNILSIQLIPSQQRKHLKQGWLEAFHSHSLLPRNSPLQVFNEDCIEANHGFGMHPHQNYEIFTYVLSGELSHYDSMRNAHHCRFGTVQFTSAGIGMHHSEMNKHSSEKCKLLQIWVKPRTLNTPPRYQRIEFSKEKRLNQLHLMIAPKELIPSASSKEPQGNS</sequence>
<comment type="caution">
    <text evidence="4">The sequence shown here is derived from an EMBL/GenBank/DDBJ whole genome shotgun (WGS) entry which is preliminary data.</text>
</comment>
<dbReference type="OrthoDB" id="10261807at2759"/>
<dbReference type="InterPro" id="IPR003829">
    <property type="entry name" value="Pirin_N_dom"/>
</dbReference>
<name>A0A6A5C1F4_NAEFO</name>
<dbReference type="VEuPathDB" id="AmoebaDB:FDP41_013085"/>
<dbReference type="RefSeq" id="XP_044565315.1">
    <property type="nucleotide sequence ID" value="XM_044703676.1"/>
</dbReference>
<feature type="domain" description="Pirin N-terminal" evidence="3">
    <location>
        <begin position="19"/>
        <end position="121"/>
    </location>
</feature>
<dbReference type="VEuPathDB" id="AmoebaDB:NF0110160"/>
<dbReference type="Gene3D" id="2.60.120.10">
    <property type="entry name" value="Jelly Rolls"/>
    <property type="match status" value="1"/>
</dbReference>
<dbReference type="GeneID" id="68120300"/>
<protein>
    <recommendedName>
        <fullName evidence="3">Pirin N-terminal domain-containing protein</fullName>
    </recommendedName>
</protein>
<gene>
    <name evidence="4" type="ORF">FDP41_013085</name>
</gene>
<keyword evidence="5" id="KW-1185">Reference proteome</keyword>
<reference evidence="4 5" key="1">
    <citation type="journal article" date="2019" name="Sci. Rep.">
        <title>Nanopore sequencing improves the draft genome of the human pathogenic amoeba Naegleria fowleri.</title>
        <authorList>
            <person name="Liechti N."/>
            <person name="Schurch N."/>
            <person name="Bruggmann R."/>
            <person name="Wittwer M."/>
        </authorList>
    </citation>
    <scope>NUCLEOTIDE SEQUENCE [LARGE SCALE GENOMIC DNA]</scope>
    <source>
        <strain evidence="4 5">ATCC 30894</strain>
    </source>
</reference>
<dbReference type="Pfam" id="PF02678">
    <property type="entry name" value="Pirin"/>
    <property type="match status" value="1"/>
</dbReference>
<dbReference type="Proteomes" id="UP000444721">
    <property type="component" value="Unassembled WGS sequence"/>
</dbReference>
<evidence type="ECO:0000313" key="5">
    <source>
        <dbReference type="Proteomes" id="UP000444721"/>
    </source>
</evidence>
<proteinExistence type="inferred from homology"/>
<evidence type="ECO:0000256" key="1">
    <source>
        <dbReference type="ARBA" id="ARBA00008416"/>
    </source>
</evidence>
<evidence type="ECO:0000256" key="2">
    <source>
        <dbReference type="RuleBase" id="RU003457"/>
    </source>
</evidence>
<dbReference type="PANTHER" id="PTHR43212">
    <property type="entry name" value="QUERCETIN 2,3-DIOXYGENASE"/>
    <property type="match status" value="1"/>
</dbReference>
<evidence type="ECO:0000259" key="3">
    <source>
        <dbReference type="Pfam" id="PF02678"/>
    </source>
</evidence>
<organism evidence="4 5">
    <name type="scientific">Naegleria fowleri</name>
    <name type="common">Brain eating amoeba</name>
    <dbReference type="NCBI Taxonomy" id="5763"/>
    <lineage>
        <taxon>Eukaryota</taxon>
        <taxon>Discoba</taxon>
        <taxon>Heterolobosea</taxon>
        <taxon>Tetramitia</taxon>
        <taxon>Eutetramitia</taxon>
        <taxon>Vahlkampfiidae</taxon>
        <taxon>Naegleria</taxon>
    </lineage>
</organism>
<dbReference type="EMBL" id="VFQX01000017">
    <property type="protein sequence ID" value="KAF0980602.1"/>
    <property type="molecule type" value="Genomic_DNA"/>
</dbReference>